<protein>
    <submittedName>
        <fullName evidence="1">SBBP repeat-containing protein</fullName>
    </submittedName>
</protein>
<dbReference type="InterPro" id="IPR011042">
    <property type="entry name" value="6-blade_b-propeller_TolB-like"/>
</dbReference>
<accession>A0AAP5IGF1</accession>
<dbReference type="EMBL" id="JAALHA020000019">
    <property type="protein sequence ID" value="MDR9898650.1"/>
    <property type="molecule type" value="Genomic_DNA"/>
</dbReference>
<organism evidence="1 2">
    <name type="scientific">Aetokthonos hydrillicola Thurmond2011</name>
    <dbReference type="NCBI Taxonomy" id="2712845"/>
    <lineage>
        <taxon>Bacteria</taxon>
        <taxon>Bacillati</taxon>
        <taxon>Cyanobacteriota</taxon>
        <taxon>Cyanophyceae</taxon>
        <taxon>Nostocales</taxon>
        <taxon>Hapalosiphonaceae</taxon>
        <taxon>Aetokthonos</taxon>
    </lineage>
</organism>
<dbReference type="InterPro" id="IPR010620">
    <property type="entry name" value="SBBP_repeat"/>
</dbReference>
<gene>
    <name evidence="1" type="ORF">G7B40_029430</name>
</gene>
<sequence>MKSQWKWHRLFLSSLIATTITTSLFDTNSYRATANSHQTLSNTQRLSQFQTIGLKKSGGLSTLVKPNLNRANSRKTISLGERSPIVTDWIRQFGTLGDDSSGRISIDKAGNVYVVGSTSGSLGGANAGNYDAFVTKYDNRGNRLWIRQWGTSGYDGASDVAVDNAGNVYVAGSTGGSVVTSRSISGATSINIISNTVAFVTKYDTNGNQLWTKQFGTATTLGIRLALDSSDNVYITGNSNNSLGGVFAGGIEDAFVAKYSSSGTQLWIRQLGTSSDDNSFAIGVDSTGNVYIAGYTDGLLGSTRAGGRDAYIAKYNTSGTQLWIQQLGTSADDLIYGLALDSNGNIYITGNTTGSLGGTNAGGSDVFIAKYNSSGTRLWTKQLGTNTDDYSGGIAVDSTGNAYITGFTKGSLGETNLGSYDAWIGKYDSNGQLLWKEQLGTVADDEAFGIAVQGNSIYLTGETAGALAAPNAGSYDAWLAKFSL</sequence>
<name>A0AAP5IGF1_9CYAN</name>
<dbReference type="InterPro" id="IPR052918">
    <property type="entry name" value="Motility_Chemotaxis_Reg"/>
</dbReference>
<dbReference type="PANTHER" id="PTHR35580:SF1">
    <property type="entry name" value="PHYTASE-LIKE DOMAIN-CONTAINING PROTEIN"/>
    <property type="match status" value="1"/>
</dbReference>
<comment type="caution">
    <text evidence="1">The sequence shown here is derived from an EMBL/GenBank/DDBJ whole genome shotgun (WGS) entry which is preliminary data.</text>
</comment>
<dbReference type="AlphaFoldDB" id="A0AAP5IGF1"/>
<dbReference type="Proteomes" id="UP000667802">
    <property type="component" value="Unassembled WGS sequence"/>
</dbReference>
<reference evidence="2" key="1">
    <citation type="journal article" date="2021" name="Science">
        <title>Hunting the eagle killer: A cyanobacterial neurotoxin causes vacuolar myelinopathy.</title>
        <authorList>
            <person name="Breinlinger S."/>
            <person name="Phillips T.J."/>
            <person name="Haram B.N."/>
            <person name="Mares J."/>
            <person name="Martinez Yerena J.A."/>
            <person name="Hrouzek P."/>
            <person name="Sobotka R."/>
            <person name="Henderson W.M."/>
            <person name="Schmieder P."/>
            <person name="Williams S.M."/>
            <person name="Lauderdale J.D."/>
            <person name="Wilde H.D."/>
            <person name="Gerrin W."/>
            <person name="Kust A."/>
            <person name="Washington J.W."/>
            <person name="Wagner C."/>
            <person name="Geier B."/>
            <person name="Liebeke M."/>
            <person name="Enke H."/>
            <person name="Niedermeyer T.H.J."/>
            <person name="Wilde S.B."/>
        </authorList>
    </citation>
    <scope>NUCLEOTIDE SEQUENCE [LARGE SCALE GENOMIC DNA]</scope>
    <source>
        <strain evidence="2">Thurmond2011</strain>
    </source>
</reference>
<proteinExistence type="predicted"/>
<dbReference type="Pfam" id="PF06739">
    <property type="entry name" value="SBBP"/>
    <property type="match status" value="6"/>
</dbReference>
<dbReference type="Gene3D" id="2.40.10.500">
    <property type="match status" value="1"/>
</dbReference>
<dbReference type="SUPFAM" id="SSF101898">
    <property type="entry name" value="NHL repeat"/>
    <property type="match status" value="1"/>
</dbReference>
<keyword evidence="2" id="KW-1185">Reference proteome</keyword>
<dbReference type="RefSeq" id="WP_208339404.1">
    <property type="nucleotide sequence ID" value="NZ_CAWQFN010000531.1"/>
</dbReference>
<evidence type="ECO:0000313" key="2">
    <source>
        <dbReference type="Proteomes" id="UP000667802"/>
    </source>
</evidence>
<evidence type="ECO:0000313" key="1">
    <source>
        <dbReference type="EMBL" id="MDR9898650.1"/>
    </source>
</evidence>
<dbReference type="Gene3D" id="2.120.10.30">
    <property type="entry name" value="TolB, C-terminal domain"/>
    <property type="match status" value="1"/>
</dbReference>
<dbReference type="PANTHER" id="PTHR35580">
    <property type="entry name" value="CELL SURFACE GLYCOPROTEIN (S-LAYER PROTEIN)-LIKE PROTEIN"/>
    <property type="match status" value="1"/>
</dbReference>